<gene>
    <name evidence="2" type="ORF">COV08_02395</name>
</gene>
<dbReference type="AlphaFoldDB" id="A0A2H0RHA4"/>
<comment type="caution">
    <text evidence="2">The sequence shown here is derived from an EMBL/GenBank/DDBJ whole genome shotgun (WGS) entry which is preliminary data.</text>
</comment>
<protein>
    <recommendedName>
        <fullName evidence="4">DUF3179 domain-containing protein</fullName>
    </recommendedName>
</protein>
<reference evidence="2 3" key="1">
    <citation type="submission" date="2017-09" db="EMBL/GenBank/DDBJ databases">
        <title>Depth-based differentiation of microbial function through sediment-hosted aquifers and enrichment of novel symbionts in the deep terrestrial subsurface.</title>
        <authorList>
            <person name="Probst A.J."/>
            <person name="Ladd B."/>
            <person name="Jarett J.K."/>
            <person name="Geller-Mcgrath D.E."/>
            <person name="Sieber C.M."/>
            <person name="Emerson J.B."/>
            <person name="Anantharaman K."/>
            <person name="Thomas B.C."/>
            <person name="Malmstrom R."/>
            <person name="Stieglmeier M."/>
            <person name="Klingl A."/>
            <person name="Woyke T."/>
            <person name="Ryan C.M."/>
            <person name="Banfield J.F."/>
        </authorList>
    </citation>
    <scope>NUCLEOTIDE SEQUENCE [LARGE SCALE GENOMIC DNA]</scope>
    <source>
        <strain evidence="2">CG10_big_fil_rev_8_21_14_0_10_49_38</strain>
    </source>
</reference>
<dbReference type="Pfam" id="PF11376">
    <property type="entry name" value="DUF3179"/>
    <property type="match status" value="1"/>
</dbReference>
<feature type="transmembrane region" description="Helical" evidence="1">
    <location>
        <begin position="6"/>
        <end position="23"/>
    </location>
</feature>
<evidence type="ECO:0008006" key="4">
    <source>
        <dbReference type="Google" id="ProtNLM"/>
    </source>
</evidence>
<dbReference type="InterPro" id="IPR021516">
    <property type="entry name" value="DUF3179"/>
</dbReference>
<proteinExistence type="predicted"/>
<name>A0A2H0RHA4_9BACT</name>
<evidence type="ECO:0000256" key="1">
    <source>
        <dbReference type="SAM" id="Phobius"/>
    </source>
</evidence>
<evidence type="ECO:0000313" key="2">
    <source>
        <dbReference type="EMBL" id="PIR45942.1"/>
    </source>
</evidence>
<keyword evidence="1" id="KW-0812">Transmembrane</keyword>
<dbReference type="EMBL" id="PCYK01000019">
    <property type="protein sequence ID" value="PIR45942.1"/>
    <property type="molecule type" value="Genomic_DNA"/>
</dbReference>
<dbReference type="Proteomes" id="UP000230431">
    <property type="component" value="Unassembled WGS sequence"/>
</dbReference>
<keyword evidence="1" id="KW-1133">Transmembrane helix</keyword>
<evidence type="ECO:0000313" key="3">
    <source>
        <dbReference type="Proteomes" id="UP000230431"/>
    </source>
</evidence>
<sequence length="333" mass="36726">MNFSKTTIIIGIIIVVALGYLVLSRTIFRNDFQLPSGGETKKDGEIMVTDGTKHSVPLDEILGGGPPKDGIPSIDNPKFVSIADASAFLNNSNPGIALDINGTARFYPFQILVWHEIVNDTVGGQRVLITYCPLCLSGIVFNPVVQGEHVEFGTSGKLWNSNLVMYDRKTDSLWSQILGEAIVGELTGAQLKVLSSDMTRFGEFKKLHPQGTVLSRDTGTTRFYGQDPYGDYYTTPGTYFPVGKKDDRLGDKDFVLGIVVNGKAKAYWPEAVKKAGEVSDRFEGKDIIARYEKNIDAVRLFEKKADGTVERINPFGAFWFSWTAAHPDTKVLK</sequence>
<keyword evidence="1" id="KW-0472">Membrane</keyword>
<organism evidence="2 3">
    <name type="scientific">Candidatus Vogelbacteria bacterium CG10_big_fil_rev_8_21_14_0_10_49_38</name>
    <dbReference type="NCBI Taxonomy" id="1975043"/>
    <lineage>
        <taxon>Bacteria</taxon>
        <taxon>Candidatus Vogeliibacteriota</taxon>
    </lineage>
</organism>
<accession>A0A2H0RHA4</accession>